<feature type="compositionally biased region" description="Basic and acidic residues" evidence="1">
    <location>
        <begin position="420"/>
        <end position="439"/>
    </location>
</feature>
<dbReference type="EMBL" id="JAIWYP010000001">
    <property type="protein sequence ID" value="KAH3882507.1"/>
    <property type="molecule type" value="Genomic_DNA"/>
</dbReference>
<evidence type="ECO:0000256" key="1">
    <source>
        <dbReference type="SAM" id="MobiDB-lite"/>
    </source>
</evidence>
<dbReference type="GO" id="GO:0070197">
    <property type="term" value="P:meiotic attachment of telomere to nuclear envelope"/>
    <property type="evidence" value="ECO:0007669"/>
    <property type="project" value="InterPro"/>
</dbReference>
<name>A0A9D4MWJ1_DREPO</name>
<dbReference type="InterPro" id="IPR011989">
    <property type="entry name" value="ARM-like"/>
</dbReference>
<feature type="compositionally biased region" description="Polar residues" evidence="1">
    <location>
        <begin position="440"/>
        <end position="449"/>
    </location>
</feature>
<gene>
    <name evidence="2" type="ORF">DPMN_006447</name>
</gene>
<dbReference type="InterPro" id="IPR042359">
    <property type="entry name" value="TERB1"/>
</dbReference>
<evidence type="ECO:0000313" key="2">
    <source>
        <dbReference type="EMBL" id="KAH3882507.1"/>
    </source>
</evidence>
<dbReference type="PANTHER" id="PTHR14014">
    <property type="entry name" value="TELOMERE REPEATS-BINDING BOUQUET FORMATION PROTEIN 1"/>
    <property type="match status" value="1"/>
</dbReference>
<feature type="non-terminal residue" evidence="2">
    <location>
        <position position="1"/>
    </location>
</feature>
<proteinExistence type="predicted"/>
<dbReference type="Proteomes" id="UP000828390">
    <property type="component" value="Unassembled WGS sequence"/>
</dbReference>
<feature type="region of interest" description="Disordered" evidence="1">
    <location>
        <begin position="420"/>
        <end position="468"/>
    </location>
</feature>
<dbReference type="SUPFAM" id="SSF48371">
    <property type="entry name" value="ARM repeat"/>
    <property type="match status" value="1"/>
</dbReference>
<accession>A0A9D4MWJ1</accession>
<organism evidence="2 3">
    <name type="scientific">Dreissena polymorpha</name>
    <name type="common">Zebra mussel</name>
    <name type="synonym">Mytilus polymorpha</name>
    <dbReference type="NCBI Taxonomy" id="45954"/>
    <lineage>
        <taxon>Eukaryota</taxon>
        <taxon>Metazoa</taxon>
        <taxon>Spiralia</taxon>
        <taxon>Lophotrochozoa</taxon>
        <taxon>Mollusca</taxon>
        <taxon>Bivalvia</taxon>
        <taxon>Autobranchia</taxon>
        <taxon>Heteroconchia</taxon>
        <taxon>Euheterodonta</taxon>
        <taxon>Imparidentia</taxon>
        <taxon>Neoheterodontei</taxon>
        <taxon>Myida</taxon>
        <taxon>Dreissenoidea</taxon>
        <taxon>Dreissenidae</taxon>
        <taxon>Dreissena</taxon>
    </lineage>
</organism>
<feature type="compositionally biased region" description="Polar residues" evidence="1">
    <location>
        <begin position="458"/>
        <end position="468"/>
    </location>
</feature>
<protein>
    <submittedName>
        <fullName evidence="2">Uncharacterized protein</fullName>
    </submittedName>
</protein>
<comment type="caution">
    <text evidence="2">The sequence shown here is derived from an EMBL/GenBank/DDBJ whole genome shotgun (WGS) entry which is preliminary data.</text>
</comment>
<keyword evidence="3" id="KW-1185">Reference proteome</keyword>
<evidence type="ECO:0000313" key="3">
    <source>
        <dbReference type="Proteomes" id="UP000828390"/>
    </source>
</evidence>
<dbReference type="Gene3D" id="1.25.10.10">
    <property type="entry name" value="Leucine-rich Repeat Variant"/>
    <property type="match status" value="2"/>
</dbReference>
<dbReference type="PANTHER" id="PTHR14014:SF0">
    <property type="entry name" value="TELOMERE REPEATS-BINDING BOUQUET FORMATION PROTEIN 1"/>
    <property type="match status" value="1"/>
</dbReference>
<dbReference type="AlphaFoldDB" id="A0A9D4MWJ1"/>
<dbReference type="InterPro" id="IPR016024">
    <property type="entry name" value="ARM-type_fold"/>
</dbReference>
<sequence length="468" mass="51876">MERTEKEDIGTDIRLLLECLDYQKDDPGTVKQSLMTLSAILQGTAAAKDVFREEKGLQKILAMVTKSREDEIVDTGLYCLGSAVERNVYSQKVMSTAGVFTFLHGLFSNRPISIRKKQTAAFLVLCLVSNNGYGQNLVRQSSCLHDIIALIRTSLPRNVKLLEQTDLQSEVCGGSTIDLWAALISTVCACVNNPINEDNQKICTSLIPYLLNVLSTQNDSRIDKPLLSLLGLTVSGNVSNQDRVRKCGGFEIFIKKLRHLLGAQEPARNPVLGQLLGTVDACITDNDMSSKRFGQLGGLTTILQLFTDCPMGVSEKTQAVLTLAHAVDACEENVVYVQTGGGMTVLIRQLTQCEDEELSKTIKYLLQLCVPSESGRERHKEESENISNFEAMKRHSDSEMFRKIQELDCKLKSLENSRSGLDFHDTPNRHSCDSPDRDQVQGSACSSHSFHQDCPTPREQSLIDQLIK</sequence>
<reference evidence="2" key="2">
    <citation type="submission" date="2020-11" db="EMBL/GenBank/DDBJ databases">
        <authorList>
            <person name="McCartney M.A."/>
            <person name="Auch B."/>
            <person name="Kono T."/>
            <person name="Mallez S."/>
            <person name="Becker A."/>
            <person name="Gohl D.M."/>
            <person name="Silverstein K.A.T."/>
            <person name="Koren S."/>
            <person name="Bechman K.B."/>
            <person name="Herman A."/>
            <person name="Abrahante J.E."/>
            <person name="Garbe J."/>
        </authorList>
    </citation>
    <scope>NUCLEOTIDE SEQUENCE</scope>
    <source>
        <strain evidence="2">Duluth1</strain>
        <tissue evidence="2">Whole animal</tissue>
    </source>
</reference>
<dbReference type="GO" id="GO:0007129">
    <property type="term" value="P:homologous chromosome pairing at meiosis"/>
    <property type="evidence" value="ECO:0007669"/>
    <property type="project" value="TreeGrafter"/>
</dbReference>
<reference evidence="2" key="1">
    <citation type="journal article" date="2019" name="bioRxiv">
        <title>The Genome of the Zebra Mussel, Dreissena polymorpha: A Resource for Invasive Species Research.</title>
        <authorList>
            <person name="McCartney M.A."/>
            <person name="Auch B."/>
            <person name="Kono T."/>
            <person name="Mallez S."/>
            <person name="Zhang Y."/>
            <person name="Obille A."/>
            <person name="Becker A."/>
            <person name="Abrahante J.E."/>
            <person name="Garbe J."/>
            <person name="Badalamenti J.P."/>
            <person name="Herman A."/>
            <person name="Mangelson H."/>
            <person name="Liachko I."/>
            <person name="Sullivan S."/>
            <person name="Sone E.D."/>
            <person name="Koren S."/>
            <person name="Silverstein K.A.T."/>
            <person name="Beckman K.B."/>
            <person name="Gohl D.M."/>
        </authorList>
    </citation>
    <scope>NUCLEOTIDE SEQUENCE</scope>
    <source>
        <strain evidence="2">Duluth1</strain>
        <tissue evidence="2">Whole animal</tissue>
    </source>
</reference>